<reference evidence="1" key="1">
    <citation type="submission" date="2020-05" db="EMBL/GenBank/DDBJ databases">
        <authorList>
            <person name="Chiriac C."/>
            <person name="Salcher M."/>
            <person name="Ghai R."/>
            <person name="Kavagutti S V."/>
        </authorList>
    </citation>
    <scope>NUCLEOTIDE SEQUENCE</scope>
</reference>
<sequence length="68" mass="7465">MPGTLSFMNDKARAPFVRHTDGSTIARWATPLATQALMKASSWSGRYEICSCSIWAPAFTLSKARSAR</sequence>
<dbReference type="EMBL" id="CAFBPD010000057">
    <property type="protein sequence ID" value="CAB5003115.1"/>
    <property type="molecule type" value="Genomic_DNA"/>
</dbReference>
<accession>A0A6J7PF48</accession>
<protein>
    <submittedName>
        <fullName evidence="1">Unannotated protein</fullName>
    </submittedName>
</protein>
<proteinExistence type="predicted"/>
<organism evidence="1">
    <name type="scientific">freshwater metagenome</name>
    <dbReference type="NCBI Taxonomy" id="449393"/>
    <lineage>
        <taxon>unclassified sequences</taxon>
        <taxon>metagenomes</taxon>
        <taxon>ecological metagenomes</taxon>
    </lineage>
</organism>
<evidence type="ECO:0000313" key="1">
    <source>
        <dbReference type="EMBL" id="CAB5003115.1"/>
    </source>
</evidence>
<dbReference type="AlphaFoldDB" id="A0A6J7PF48"/>
<gene>
    <name evidence="1" type="ORF">UFOPK4061_00431</name>
</gene>
<name>A0A6J7PF48_9ZZZZ</name>